<dbReference type="GO" id="GO:0070740">
    <property type="term" value="F:tubulin-glutamic acid ligase activity"/>
    <property type="evidence" value="ECO:0007669"/>
    <property type="project" value="TreeGrafter"/>
</dbReference>
<protein>
    <submittedName>
        <fullName evidence="4 5">Uncharacterized protein</fullName>
    </submittedName>
</protein>
<evidence type="ECO:0000256" key="3">
    <source>
        <dbReference type="ARBA" id="ARBA00022840"/>
    </source>
</evidence>
<evidence type="ECO:0000313" key="4">
    <source>
        <dbReference type="EMBL" id="EKX44293.1"/>
    </source>
</evidence>
<keyword evidence="6" id="KW-1185">Reference proteome</keyword>
<dbReference type="PANTHER" id="PTHR12241:SF147">
    <property type="entry name" value="TUBULIN POLYGLUTAMYLASE TTLL7"/>
    <property type="match status" value="1"/>
</dbReference>
<dbReference type="eggNOG" id="KOG2158">
    <property type="taxonomic scope" value="Eukaryota"/>
</dbReference>
<gene>
    <name evidence="4" type="ORF">GUITHDRAFT_72357</name>
</gene>
<dbReference type="OMA" id="HACEDSC"/>
<dbReference type="OrthoDB" id="202825at2759"/>
<evidence type="ECO:0000256" key="1">
    <source>
        <dbReference type="ARBA" id="ARBA00022598"/>
    </source>
</evidence>
<reference evidence="4 6" key="1">
    <citation type="journal article" date="2012" name="Nature">
        <title>Algal genomes reveal evolutionary mosaicism and the fate of nucleomorphs.</title>
        <authorList>
            <consortium name="DOE Joint Genome Institute"/>
            <person name="Curtis B.A."/>
            <person name="Tanifuji G."/>
            <person name="Burki F."/>
            <person name="Gruber A."/>
            <person name="Irimia M."/>
            <person name="Maruyama S."/>
            <person name="Arias M.C."/>
            <person name="Ball S.G."/>
            <person name="Gile G.H."/>
            <person name="Hirakawa Y."/>
            <person name="Hopkins J.F."/>
            <person name="Kuo A."/>
            <person name="Rensing S.A."/>
            <person name="Schmutz J."/>
            <person name="Symeonidi A."/>
            <person name="Elias M."/>
            <person name="Eveleigh R.J."/>
            <person name="Herman E.K."/>
            <person name="Klute M.J."/>
            <person name="Nakayama T."/>
            <person name="Obornik M."/>
            <person name="Reyes-Prieto A."/>
            <person name="Armbrust E.V."/>
            <person name="Aves S.J."/>
            <person name="Beiko R.G."/>
            <person name="Coutinho P."/>
            <person name="Dacks J.B."/>
            <person name="Durnford D.G."/>
            <person name="Fast N.M."/>
            <person name="Green B.R."/>
            <person name="Grisdale C.J."/>
            <person name="Hempel F."/>
            <person name="Henrissat B."/>
            <person name="Hoppner M.P."/>
            <person name="Ishida K."/>
            <person name="Kim E."/>
            <person name="Koreny L."/>
            <person name="Kroth P.G."/>
            <person name="Liu Y."/>
            <person name="Malik S.B."/>
            <person name="Maier U.G."/>
            <person name="McRose D."/>
            <person name="Mock T."/>
            <person name="Neilson J.A."/>
            <person name="Onodera N.T."/>
            <person name="Poole A.M."/>
            <person name="Pritham E.J."/>
            <person name="Richards T.A."/>
            <person name="Rocap G."/>
            <person name="Roy S.W."/>
            <person name="Sarai C."/>
            <person name="Schaack S."/>
            <person name="Shirato S."/>
            <person name="Slamovits C.H."/>
            <person name="Spencer D.F."/>
            <person name="Suzuki S."/>
            <person name="Worden A.Z."/>
            <person name="Zauner S."/>
            <person name="Barry K."/>
            <person name="Bell C."/>
            <person name="Bharti A.K."/>
            <person name="Crow J.A."/>
            <person name="Grimwood J."/>
            <person name="Kramer R."/>
            <person name="Lindquist E."/>
            <person name="Lucas S."/>
            <person name="Salamov A."/>
            <person name="McFadden G.I."/>
            <person name="Lane C.E."/>
            <person name="Keeling P.J."/>
            <person name="Gray M.W."/>
            <person name="Grigoriev I.V."/>
            <person name="Archibald J.M."/>
        </authorList>
    </citation>
    <scope>NUCLEOTIDE SEQUENCE</scope>
    <source>
        <strain evidence="4 6">CCMP2712</strain>
    </source>
</reference>
<name>L1J6Y6_GUITC</name>
<dbReference type="RefSeq" id="XP_005831273.1">
    <property type="nucleotide sequence ID" value="XM_005831216.1"/>
</dbReference>
<dbReference type="GO" id="GO:0000226">
    <property type="term" value="P:microtubule cytoskeleton organization"/>
    <property type="evidence" value="ECO:0007669"/>
    <property type="project" value="TreeGrafter"/>
</dbReference>
<sequence length="347" mass="39673">MRKKLKRLNVNLSMCKYSVIENCCKSLGFKITQSESQWHLFWTDMSVGEERCMRLRRPQKLNHFPGMQEIAHKCKLAKNLNRMQTELPGLYNFHPETFSLPVEFNAFQRAALGDGKEKKSRKTYIVKPDDGACGVGIFLTRKPSSIPRKLSCVAQRYMGKPLLIEGKKFDLRLYVLVTNMVELRAYLFSEGLARFASEAYEKISTGNMDMRYMHLTNYSVNKQHKDFETDEEANASKGSKRSLGFVRSWLRANGYDVKKIWEDIERCIVKTLLAVQPQVAHAYRTSIAGNHDSVGFSCFDLLGFDILLDEEGKPWVIEVNEMPSFDTAAPIDEAVKTAVVTETLLLV</sequence>
<dbReference type="GO" id="GO:0015631">
    <property type="term" value="F:tubulin binding"/>
    <property type="evidence" value="ECO:0007669"/>
    <property type="project" value="TreeGrafter"/>
</dbReference>
<dbReference type="Gene3D" id="3.30.470.20">
    <property type="entry name" value="ATP-grasp fold, B domain"/>
    <property type="match status" value="1"/>
</dbReference>
<accession>L1J6Y6</accession>
<dbReference type="HOGENOM" id="CLU_010131_1_1_1"/>
<evidence type="ECO:0000313" key="6">
    <source>
        <dbReference type="Proteomes" id="UP000011087"/>
    </source>
</evidence>
<dbReference type="Proteomes" id="UP000011087">
    <property type="component" value="Unassembled WGS sequence"/>
</dbReference>
<dbReference type="EMBL" id="JH993005">
    <property type="protein sequence ID" value="EKX44293.1"/>
    <property type="molecule type" value="Genomic_DNA"/>
</dbReference>
<reference evidence="5" key="3">
    <citation type="submission" date="2016-03" db="UniProtKB">
        <authorList>
            <consortium name="EnsemblProtists"/>
        </authorList>
    </citation>
    <scope>IDENTIFICATION</scope>
</reference>
<reference evidence="6" key="2">
    <citation type="submission" date="2012-11" db="EMBL/GenBank/DDBJ databases">
        <authorList>
            <person name="Kuo A."/>
            <person name="Curtis B.A."/>
            <person name="Tanifuji G."/>
            <person name="Burki F."/>
            <person name="Gruber A."/>
            <person name="Irimia M."/>
            <person name="Maruyama S."/>
            <person name="Arias M.C."/>
            <person name="Ball S.G."/>
            <person name="Gile G.H."/>
            <person name="Hirakawa Y."/>
            <person name="Hopkins J.F."/>
            <person name="Rensing S.A."/>
            <person name="Schmutz J."/>
            <person name="Symeonidi A."/>
            <person name="Elias M."/>
            <person name="Eveleigh R.J."/>
            <person name="Herman E.K."/>
            <person name="Klute M.J."/>
            <person name="Nakayama T."/>
            <person name="Obornik M."/>
            <person name="Reyes-Prieto A."/>
            <person name="Armbrust E.V."/>
            <person name="Aves S.J."/>
            <person name="Beiko R.G."/>
            <person name="Coutinho P."/>
            <person name="Dacks J.B."/>
            <person name="Durnford D.G."/>
            <person name="Fast N.M."/>
            <person name="Green B.R."/>
            <person name="Grisdale C."/>
            <person name="Hempe F."/>
            <person name="Henrissat B."/>
            <person name="Hoppner M.P."/>
            <person name="Ishida K.-I."/>
            <person name="Kim E."/>
            <person name="Koreny L."/>
            <person name="Kroth P.G."/>
            <person name="Liu Y."/>
            <person name="Malik S.-B."/>
            <person name="Maier U.G."/>
            <person name="McRose D."/>
            <person name="Mock T."/>
            <person name="Neilson J.A."/>
            <person name="Onodera N.T."/>
            <person name="Poole A.M."/>
            <person name="Pritham E.J."/>
            <person name="Richards T.A."/>
            <person name="Rocap G."/>
            <person name="Roy S.W."/>
            <person name="Sarai C."/>
            <person name="Schaack S."/>
            <person name="Shirato S."/>
            <person name="Slamovits C.H."/>
            <person name="Spencer D.F."/>
            <person name="Suzuki S."/>
            <person name="Worden A.Z."/>
            <person name="Zauner S."/>
            <person name="Barry K."/>
            <person name="Bell C."/>
            <person name="Bharti A.K."/>
            <person name="Crow J.A."/>
            <person name="Grimwood J."/>
            <person name="Kramer R."/>
            <person name="Lindquist E."/>
            <person name="Lucas S."/>
            <person name="Salamov A."/>
            <person name="McFadden G.I."/>
            <person name="Lane C.E."/>
            <person name="Keeling P.J."/>
            <person name="Gray M.W."/>
            <person name="Grigoriev I.V."/>
            <person name="Archibald J.M."/>
        </authorList>
    </citation>
    <scope>NUCLEOTIDE SEQUENCE</scope>
    <source>
        <strain evidence="6">CCMP2712</strain>
    </source>
</reference>
<evidence type="ECO:0000313" key="5">
    <source>
        <dbReference type="EnsemblProtists" id="EKX44293"/>
    </source>
</evidence>
<dbReference type="PROSITE" id="PS51221">
    <property type="entry name" value="TTL"/>
    <property type="match status" value="1"/>
</dbReference>
<proteinExistence type="predicted"/>
<keyword evidence="3" id="KW-0067">ATP-binding</keyword>
<dbReference type="KEGG" id="gtt:GUITHDRAFT_72357"/>
<dbReference type="PaxDb" id="55529-EKX44293"/>
<dbReference type="GO" id="GO:0005524">
    <property type="term" value="F:ATP binding"/>
    <property type="evidence" value="ECO:0007669"/>
    <property type="project" value="UniProtKB-KW"/>
</dbReference>
<dbReference type="AlphaFoldDB" id="L1J6Y6"/>
<keyword evidence="1" id="KW-0436">Ligase</keyword>
<dbReference type="Pfam" id="PF03133">
    <property type="entry name" value="TTL"/>
    <property type="match status" value="1"/>
</dbReference>
<keyword evidence="2" id="KW-0547">Nucleotide-binding</keyword>
<dbReference type="PANTHER" id="PTHR12241">
    <property type="entry name" value="TUBULIN POLYGLUTAMYLASE"/>
    <property type="match status" value="1"/>
</dbReference>
<feature type="non-terminal residue" evidence="4">
    <location>
        <position position="347"/>
    </location>
</feature>
<dbReference type="GO" id="GO:0036064">
    <property type="term" value="C:ciliary basal body"/>
    <property type="evidence" value="ECO:0007669"/>
    <property type="project" value="TreeGrafter"/>
</dbReference>
<dbReference type="InterPro" id="IPR004344">
    <property type="entry name" value="TTL/TTLL_fam"/>
</dbReference>
<dbReference type="EnsemblProtists" id="EKX44293">
    <property type="protein sequence ID" value="EKX44293"/>
    <property type="gene ID" value="GUITHDRAFT_72357"/>
</dbReference>
<dbReference type="GeneID" id="17300897"/>
<dbReference type="SUPFAM" id="SSF56059">
    <property type="entry name" value="Glutathione synthetase ATP-binding domain-like"/>
    <property type="match status" value="1"/>
</dbReference>
<evidence type="ECO:0000256" key="2">
    <source>
        <dbReference type="ARBA" id="ARBA00022741"/>
    </source>
</evidence>
<organism evidence="4">
    <name type="scientific">Guillardia theta (strain CCMP2712)</name>
    <name type="common">Cryptophyte</name>
    <dbReference type="NCBI Taxonomy" id="905079"/>
    <lineage>
        <taxon>Eukaryota</taxon>
        <taxon>Cryptophyceae</taxon>
        <taxon>Pyrenomonadales</taxon>
        <taxon>Geminigeraceae</taxon>
        <taxon>Guillardia</taxon>
    </lineage>
</organism>